<dbReference type="AlphaFoldDB" id="A0A7I7XN76"/>
<gene>
    <name evidence="2" type="ORF">MMAD_49740</name>
</gene>
<name>A0A7I7XN76_9MYCO</name>
<keyword evidence="1" id="KW-0812">Transmembrane</keyword>
<keyword evidence="1" id="KW-1133">Transmembrane helix</keyword>
<dbReference type="Proteomes" id="UP000466517">
    <property type="component" value="Chromosome"/>
</dbReference>
<keyword evidence="1" id="KW-0472">Membrane</keyword>
<dbReference type="EMBL" id="AP022610">
    <property type="protein sequence ID" value="BBZ30679.1"/>
    <property type="molecule type" value="Genomic_DNA"/>
</dbReference>
<accession>A0A7I7XN76</accession>
<proteinExistence type="predicted"/>
<evidence type="ECO:0000256" key="1">
    <source>
        <dbReference type="SAM" id="Phobius"/>
    </source>
</evidence>
<evidence type="ECO:0000313" key="3">
    <source>
        <dbReference type="Proteomes" id="UP000466517"/>
    </source>
</evidence>
<sequence>MTWNLIVGYLTMALVAAVVVFVVSARLGDERRPLGQRTFLSLAAGLVWPVILLGVAEVSSFAVYAKAHEHDDEEERVLVVA</sequence>
<dbReference type="KEGG" id="mmag:MMAD_49740"/>
<evidence type="ECO:0000313" key="2">
    <source>
        <dbReference type="EMBL" id="BBZ30679.1"/>
    </source>
</evidence>
<feature type="transmembrane region" description="Helical" evidence="1">
    <location>
        <begin position="39"/>
        <end position="65"/>
    </location>
</feature>
<dbReference type="RefSeq" id="WP_163742212.1">
    <property type="nucleotide sequence ID" value="NZ_AP022610.1"/>
</dbReference>
<reference evidence="2 3" key="1">
    <citation type="journal article" date="2019" name="Emerg. Microbes Infect.">
        <title>Comprehensive subspecies identification of 175 nontuberculous mycobacteria species based on 7547 genomic profiles.</title>
        <authorList>
            <person name="Matsumoto Y."/>
            <person name="Kinjo T."/>
            <person name="Motooka D."/>
            <person name="Nabeya D."/>
            <person name="Jung N."/>
            <person name="Uechi K."/>
            <person name="Horii T."/>
            <person name="Iida T."/>
            <person name="Fujita J."/>
            <person name="Nakamura S."/>
        </authorList>
    </citation>
    <scope>NUCLEOTIDE SEQUENCE [LARGE SCALE GENOMIC DNA]</scope>
    <source>
        <strain evidence="2 3">JCM 13574</strain>
    </source>
</reference>
<keyword evidence="3" id="KW-1185">Reference proteome</keyword>
<feature type="transmembrane region" description="Helical" evidence="1">
    <location>
        <begin position="6"/>
        <end position="27"/>
    </location>
</feature>
<protein>
    <submittedName>
        <fullName evidence="2">Uncharacterized protein</fullName>
    </submittedName>
</protein>
<organism evidence="2 3">
    <name type="scientific">Mycolicibacterium madagascariense</name>
    <dbReference type="NCBI Taxonomy" id="212765"/>
    <lineage>
        <taxon>Bacteria</taxon>
        <taxon>Bacillati</taxon>
        <taxon>Actinomycetota</taxon>
        <taxon>Actinomycetes</taxon>
        <taxon>Mycobacteriales</taxon>
        <taxon>Mycobacteriaceae</taxon>
        <taxon>Mycolicibacterium</taxon>
    </lineage>
</organism>